<proteinExistence type="predicted"/>
<feature type="signal peptide" evidence="1">
    <location>
        <begin position="1"/>
        <end position="25"/>
    </location>
</feature>
<keyword evidence="1" id="KW-0732">Signal</keyword>
<dbReference type="eggNOG" id="ENOG502ZBKY">
    <property type="taxonomic scope" value="Bacteria"/>
</dbReference>
<keyword evidence="3" id="KW-1185">Reference proteome</keyword>
<dbReference type="Proteomes" id="UP000005459">
    <property type="component" value="Unassembled WGS sequence"/>
</dbReference>
<name>F9UB71_9GAMM</name>
<sequence>MTTRRELIAGAALAPMALALNQSVAAEHHPKGDKNEDAPQFLFVQSAEGVTFSDGRLTLTGVSPITVLFSDRPDRLAGHMTTASFVPFWDEGDNSFASDPPNANLSVLDGDAMQDIVVELRSPRLTGSDLSYEVSVLEGELPAVGGPASLFIDIIGRPLTPISFAGANRRMWRRRAFYR</sequence>
<accession>F9UB71</accession>
<dbReference type="AlphaFoldDB" id="F9UB71"/>
<dbReference type="EMBL" id="AFWV01000006">
    <property type="protein sequence ID" value="EGV18689.1"/>
    <property type="molecule type" value="Genomic_DNA"/>
</dbReference>
<feature type="chain" id="PRO_5003394285" evidence="1">
    <location>
        <begin position="26"/>
        <end position="179"/>
    </location>
</feature>
<organism evidence="2 3">
    <name type="scientific">Thiocapsa marina 5811</name>
    <dbReference type="NCBI Taxonomy" id="768671"/>
    <lineage>
        <taxon>Bacteria</taxon>
        <taxon>Pseudomonadati</taxon>
        <taxon>Pseudomonadota</taxon>
        <taxon>Gammaproteobacteria</taxon>
        <taxon>Chromatiales</taxon>
        <taxon>Chromatiaceae</taxon>
        <taxon>Thiocapsa</taxon>
    </lineage>
</organism>
<evidence type="ECO:0000256" key="1">
    <source>
        <dbReference type="SAM" id="SignalP"/>
    </source>
</evidence>
<gene>
    <name evidence="2" type="ORF">ThimaDRAFT_2107</name>
</gene>
<evidence type="ECO:0000313" key="3">
    <source>
        <dbReference type="Proteomes" id="UP000005459"/>
    </source>
</evidence>
<evidence type="ECO:0000313" key="2">
    <source>
        <dbReference type="EMBL" id="EGV18689.1"/>
    </source>
</evidence>
<protein>
    <submittedName>
        <fullName evidence="2">Uncharacterized protein</fullName>
    </submittedName>
</protein>
<reference evidence="2 3" key="1">
    <citation type="submission" date="2011-06" db="EMBL/GenBank/DDBJ databases">
        <title>The draft genome of Thiocapsa marina 5811.</title>
        <authorList>
            <consortium name="US DOE Joint Genome Institute (JGI-PGF)"/>
            <person name="Lucas S."/>
            <person name="Han J."/>
            <person name="Cheng J.-F."/>
            <person name="Goodwin L."/>
            <person name="Pitluck S."/>
            <person name="Peters L."/>
            <person name="Land M.L."/>
            <person name="Hauser L."/>
            <person name="Vogl K."/>
            <person name="Liu Z."/>
            <person name="Imhoff J."/>
            <person name="Thiel V."/>
            <person name="Frigaard N.-U."/>
            <person name="Bryant D."/>
            <person name="Woyke T.J."/>
        </authorList>
    </citation>
    <scope>NUCLEOTIDE SEQUENCE [LARGE SCALE GENOMIC DNA]</scope>
    <source>
        <strain evidence="2 3">5811</strain>
    </source>
</reference>